<dbReference type="CDD" id="cd14473">
    <property type="entry name" value="FERM_B-lobe"/>
    <property type="match status" value="1"/>
</dbReference>
<dbReference type="InterPro" id="IPR018979">
    <property type="entry name" value="FERM_N"/>
</dbReference>
<dbReference type="UniPathway" id="UPA00143"/>
<dbReference type="Pfam" id="PF00373">
    <property type="entry name" value="FERM_M"/>
    <property type="match status" value="1"/>
</dbReference>
<protein>
    <recommendedName>
        <fullName evidence="5">RING-type E3 ubiquitin transferase</fullName>
        <ecNumber evidence="5">2.3.2.27</ecNumber>
    </recommendedName>
</protein>
<evidence type="ECO:0000313" key="16">
    <source>
        <dbReference type="Proteomes" id="UP000078492"/>
    </source>
</evidence>
<dbReference type="EMBL" id="KQ981029">
    <property type="protein sequence ID" value="KYN10194.1"/>
    <property type="molecule type" value="Genomic_DNA"/>
</dbReference>
<dbReference type="SUPFAM" id="SSF57850">
    <property type="entry name" value="RING/U-box"/>
    <property type="match status" value="1"/>
</dbReference>
<dbReference type="GO" id="GO:0008270">
    <property type="term" value="F:zinc ion binding"/>
    <property type="evidence" value="ECO:0007669"/>
    <property type="project" value="UniProtKB-KW"/>
</dbReference>
<dbReference type="InterPro" id="IPR035963">
    <property type="entry name" value="FERM_2"/>
</dbReference>
<keyword evidence="16" id="KW-1185">Reference proteome</keyword>
<dbReference type="PROSITE" id="PS50089">
    <property type="entry name" value="ZF_RING_2"/>
    <property type="match status" value="1"/>
</dbReference>
<dbReference type="InterPro" id="IPR014352">
    <property type="entry name" value="FERM/acyl-CoA-bd_prot_sf"/>
</dbReference>
<dbReference type="InterPro" id="IPR018980">
    <property type="entry name" value="FERM_PH-like_C"/>
</dbReference>
<dbReference type="GO" id="GO:0030182">
    <property type="term" value="P:neuron differentiation"/>
    <property type="evidence" value="ECO:0007669"/>
    <property type="project" value="UniProtKB-ARBA"/>
</dbReference>
<dbReference type="PANTHER" id="PTHR23280">
    <property type="entry name" value="4.1 G PROTEIN"/>
    <property type="match status" value="1"/>
</dbReference>
<dbReference type="Pfam" id="PF09379">
    <property type="entry name" value="FERM_N"/>
    <property type="match status" value="1"/>
</dbReference>
<dbReference type="Gene3D" id="1.20.80.10">
    <property type="match status" value="1"/>
</dbReference>
<dbReference type="GO" id="GO:0005737">
    <property type="term" value="C:cytoplasm"/>
    <property type="evidence" value="ECO:0007669"/>
    <property type="project" value="UniProtKB-SubCell"/>
</dbReference>
<evidence type="ECO:0000256" key="10">
    <source>
        <dbReference type="ARBA" id="ARBA00022833"/>
    </source>
</evidence>
<evidence type="ECO:0000256" key="12">
    <source>
        <dbReference type="PROSITE-ProRule" id="PRU00175"/>
    </source>
</evidence>
<feature type="domain" description="FERM" evidence="13">
    <location>
        <begin position="47"/>
        <end position="339"/>
    </location>
</feature>
<dbReference type="SUPFAM" id="SSF47031">
    <property type="entry name" value="Second domain of FERM"/>
    <property type="match status" value="1"/>
</dbReference>
<dbReference type="SMART" id="SM01196">
    <property type="entry name" value="FERM_C"/>
    <property type="match status" value="1"/>
</dbReference>
<accession>A0A151IT59</accession>
<organism evidence="15 16">
    <name type="scientific">Trachymyrmex cornetzi</name>
    <dbReference type="NCBI Taxonomy" id="471704"/>
    <lineage>
        <taxon>Eukaryota</taxon>
        <taxon>Metazoa</taxon>
        <taxon>Ecdysozoa</taxon>
        <taxon>Arthropoda</taxon>
        <taxon>Hexapoda</taxon>
        <taxon>Insecta</taxon>
        <taxon>Pterygota</taxon>
        <taxon>Neoptera</taxon>
        <taxon>Endopterygota</taxon>
        <taxon>Hymenoptera</taxon>
        <taxon>Apocrita</taxon>
        <taxon>Aculeata</taxon>
        <taxon>Formicoidea</taxon>
        <taxon>Formicidae</taxon>
        <taxon>Myrmicinae</taxon>
        <taxon>Trachymyrmex</taxon>
    </lineage>
</organism>
<dbReference type="SMART" id="SM00184">
    <property type="entry name" value="RING"/>
    <property type="match status" value="1"/>
</dbReference>
<evidence type="ECO:0000256" key="5">
    <source>
        <dbReference type="ARBA" id="ARBA00012483"/>
    </source>
</evidence>
<keyword evidence="6" id="KW-0963">Cytoplasm</keyword>
<dbReference type="GO" id="GO:0016567">
    <property type="term" value="P:protein ubiquitination"/>
    <property type="evidence" value="ECO:0007669"/>
    <property type="project" value="UniProtKB-UniPathway"/>
</dbReference>
<dbReference type="InterPro" id="IPR019749">
    <property type="entry name" value="Band_41_domain"/>
</dbReference>
<keyword evidence="8 12" id="KW-0863">Zinc-finger</keyword>
<evidence type="ECO:0000256" key="4">
    <source>
        <dbReference type="ARBA" id="ARBA00004906"/>
    </source>
</evidence>
<dbReference type="InterPro" id="IPR019748">
    <property type="entry name" value="FERM_central"/>
</dbReference>
<dbReference type="Gene3D" id="3.30.40.10">
    <property type="entry name" value="Zinc/RING finger domain, C3HC4 (zinc finger)"/>
    <property type="match status" value="1"/>
</dbReference>
<keyword evidence="8 12" id="KW-0479">Metal-binding</keyword>
<proteinExistence type="predicted"/>
<dbReference type="InterPro" id="IPR029071">
    <property type="entry name" value="Ubiquitin-like_domsf"/>
</dbReference>
<keyword evidence="10" id="KW-0862">Zinc</keyword>
<keyword evidence="9" id="KW-0833">Ubl conjugation pathway</keyword>
<evidence type="ECO:0000256" key="1">
    <source>
        <dbReference type="ARBA" id="ARBA00000900"/>
    </source>
</evidence>
<dbReference type="InterPro" id="IPR011993">
    <property type="entry name" value="PH-like_dom_sf"/>
</dbReference>
<dbReference type="GO" id="GO:0071944">
    <property type="term" value="C:cell periphery"/>
    <property type="evidence" value="ECO:0007669"/>
    <property type="project" value="UniProtKB-ARBA"/>
</dbReference>
<evidence type="ECO:0000256" key="11">
    <source>
        <dbReference type="ARBA" id="ARBA00022949"/>
    </source>
</evidence>
<dbReference type="Gene3D" id="2.30.29.30">
    <property type="entry name" value="Pleckstrin-homology domain (PH domain)/Phosphotyrosine-binding domain (PTB)"/>
    <property type="match status" value="1"/>
</dbReference>
<gene>
    <name evidence="15" type="ORF">ALC57_17687</name>
</gene>
<dbReference type="GO" id="GO:0009887">
    <property type="term" value="P:animal organ morphogenesis"/>
    <property type="evidence" value="ECO:0007669"/>
    <property type="project" value="UniProtKB-ARBA"/>
</dbReference>
<evidence type="ECO:0000259" key="13">
    <source>
        <dbReference type="PROSITE" id="PS50057"/>
    </source>
</evidence>
<evidence type="ECO:0000313" key="15">
    <source>
        <dbReference type="EMBL" id="KYN10194.1"/>
    </source>
</evidence>
<dbReference type="PANTHER" id="PTHR23280:SF13">
    <property type="entry name" value="E3 UBIQUITIN-PROTEIN LIGASE MYLIP"/>
    <property type="match status" value="1"/>
</dbReference>
<dbReference type="InterPro" id="IPR001841">
    <property type="entry name" value="Znf_RING"/>
</dbReference>
<dbReference type="GO" id="GO:0070161">
    <property type="term" value="C:anchoring junction"/>
    <property type="evidence" value="ECO:0007669"/>
    <property type="project" value="UniProtKB-SubCell"/>
</dbReference>
<dbReference type="Proteomes" id="UP000078492">
    <property type="component" value="Unassembled WGS sequence"/>
</dbReference>
<reference evidence="15 16" key="1">
    <citation type="submission" date="2015-09" db="EMBL/GenBank/DDBJ databases">
        <title>Trachymyrmex cornetzi WGS genome.</title>
        <authorList>
            <person name="Nygaard S."/>
            <person name="Hu H."/>
            <person name="Boomsma J."/>
            <person name="Zhang G."/>
        </authorList>
    </citation>
    <scope>NUCLEOTIDE SEQUENCE [LARGE SCALE GENOMIC DNA]</scope>
    <source>
        <strain evidence="15">Tcor2-1</strain>
        <tissue evidence="15">Whole body</tissue>
    </source>
</reference>
<dbReference type="Pfam" id="PF09380">
    <property type="entry name" value="FERM_C"/>
    <property type="match status" value="1"/>
</dbReference>
<dbReference type="AlphaFoldDB" id="A0A151IT59"/>
<feature type="domain" description="RING-type" evidence="14">
    <location>
        <begin position="434"/>
        <end position="469"/>
    </location>
</feature>
<sequence>MRCTAGHCRFVSIDSGPIEVLSGLTNDRQINGSRTKTSTRTKGNWQERERMAKASRSGMCQGRIERKTVGAKGGRNGKACDCLGVSKECDYFGLKYQNAKGEELWLNLRNPIERQTGGGVAPLRFALRVKFWVPPHLLLQEATRHQFYLHSRLELIESRLKVADWGSVARLVALIAQADSGDYDALSPPHALYSQCCHIQPAEPCEPKPQDFLLRIVQQHKEIKGMKTSTAEYWLLKEISNLDAFGQEMFHSKFGYNGVSMIGVGPHGITVYRNQDEETQNIPYTAIQSATSQRRMFHLVYLSLDGEETSLDFKLDSSQSASGLYRAITEKHAFYSCETVRSAVTAQFIRDLKGTIISIFNEDSTLGKKYVFDIRRTCREVYDNARRALYCEAATIALPEENEILDRHACGECENPKCKESRECLARLLDAMLCRICMDRSLDTALFPCGHAVACLDCARRCERCPLCRADIDYCRTIYLPIELTHIDKHNPKLLSETIEPVFSKPLTEEIKDKRILDSEPSVDSNI</sequence>
<dbReference type="EC" id="2.3.2.27" evidence="5"/>
<evidence type="ECO:0000256" key="9">
    <source>
        <dbReference type="ARBA" id="ARBA00022786"/>
    </source>
</evidence>
<dbReference type="Pfam" id="PF13920">
    <property type="entry name" value="zf-C3HC4_3"/>
    <property type="match status" value="1"/>
</dbReference>
<dbReference type="STRING" id="471704.A0A151IT59"/>
<dbReference type="GO" id="GO:0006511">
    <property type="term" value="P:ubiquitin-dependent protein catabolic process"/>
    <property type="evidence" value="ECO:0007669"/>
    <property type="project" value="TreeGrafter"/>
</dbReference>
<evidence type="ECO:0000256" key="8">
    <source>
        <dbReference type="ARBA" id="ARBA00022771"/>
    </source>
</evidence>
<evidence type="ECO:0000259" key="14">
    <source>
        <dbReference type="PROSITE" id="PS50089"/>
    </source>
</evidence>
<dbReference type="CDD" id="cd13195">
    <property type="entry name" value="FERM_C_MYLIP_IDOL"/>
    <property type="match status" value="1"/>
</dbReference>
<evidence type="ECO:0000256" key="6">
    <source>
        <dbReference type="ARBA" id="ARBA00022490"/>
    </source>
</evidence>
<dbReference type="InterPro" id="IPR041790">
    <property type="entry name" value="MYLIP_FERM_C"/>
</dbReference>
<dbReference type="Gene3D" id="3.10.20.90">
    <property type="entry name" value="Phosphatidylinositol 3-kinase Catalytic Subunit, Chain A, domain 1"/>
    <property type="match status" value="1"/>
</dbReference>
<name>A0A151IT59_9HYME</name>
<dbReference type="InterPro" id="IPR000299">
    <property type="entry name" value="FERM_domain"/>
</dbReference>
<keyword evidence="7" id="KW-0808">Transferase</keyword>
<evidence type="ECO:0000256" key="3">
    <source>
        <dbReference type="ARBA" id="ARBA00004496"/>
    </source>
</evidence>
<dbReference type="GO" id="GO:0061630">
    <property type="term" value="F:ubiquitin protein ligase activity"/>
    <property type="evidence" value="ECO:0007669"/>
    <property type="project" value="UniProtKB-EC"/>
</dbReference>
<dbReference type="SMART" id="SM00295">
    <property type="entry name" value="B41"/>
    <property type="match status" value="1"/>
</dbReference>
<dbReference type="SUPFAM" id="SSF50729">
    <property type="entry name" value="PH domain-like"/>
    <property type="match status" value="1"/>
</dbReference>
<comment type="subcellular location">
    <subcellularLocation>
        <location evidence="2">Cell junction</location>
    </subcellularLocation>
    <subcellularLocation>
        <location evidence="3">Cytoplasm</location>
    </subcellularLocation>
</comment>
<dbReference type="InterPro" id="IPR013083">
    <property type="entry name" value="Znf_RING/FYVE/PHD"/>
</dbReference>
<keyword evidence="11" id="KW-0965">Cell junction</keyword>
<comment type="catalytic activity">
    <reaction evidence="1">
        <text>S-ubiquitinyl-[E2 ubiquitin-conjugating enzyme]-L-cysteine + [acceptor protein]-L-lysine = [E2 ubiquitin-conjugating enzyme]-L-cysteine + N(6)-ubiquitinyl-[acceptor protein]-L-lysine.</text>
        <dbReference type="EC" id="2.3.2.27"/>
    </reaction>
</comment>
<dbReference type="PROSITE" id="PS50057">
    <property type="entry name" value="FERM_3"/>
    <property type="match status" value="1"/>
</dbReference>
<comment type="pathway">
    <text evidence="4">Protein modification; protein ubiquitination.</text>
</comment>
<evidence type="ECO:0000256" key="7">
    <source>
        <dbReference type="ARBA" id="ARBA00022679"/>
    </source>
</evidence>
<evidence type="ECO:0000256" key="2">
    <source>
        <dbReference type="ARBA" id="ARBA00004282"/>
    </source>
</evidence>
<dbReference type="SUPFAM" id="SSF54236">
    <property type="entry name" value="Ubiquitin-like"/>
    <property type="match status" value="1"/>
</dbReference>